<keyword evidence="2" id="KW-1185">Reference proteome</keyword>
<gene>
    <name evidence="1" type="ORF">MICPUCDRAFT_54015</name>
</gene>
<dbReference type="KEGG" id="mpp:MICPUCDRAFT_54015"/>
<sequence>MIETTTIDPQTDPVVVAARASLFDAVAAELSRDLVVASQQASHTSTDYDPYDLDRFDAIHWFDVSDADLESFDVLHQTRFRREALDLLMEDLEEEIENLIPPRGGGGGGGVTNVYVTYADDAVSPRTASSSFDPYVPQGVVGRLMQTLTFGFSAAFADNPTLIDDYLRCSVATRPCTIEETLRKARSYSRRSPCDRCTYEPKGTWYRERRSRVNAPLSWPYCEWDLEKVYQHCTELERQSSTCDPEVARDRMRRAAWLESEEERRTAYVTRQRAEMEYARGANHGAFGLSVDAESAPAGGRGRWT</sequence>
<dbReference type="EMBL" id="GG663750">
    <property type="protein sequence ID" value="EEH51669.1"/>
    <property type="molecule type" value="Genomic_DNA"/>
</dbReference>
<dbReference type="GeneID" id="9689678"/>
<accession>C1N8A6</accession>
<dbReference type="OrthoDB" id="498752at2759"/>
<dbReference type="RefSeq" id="XP_003064047.1">
    <property type="nucleotide sequence ID" value="XM_003064001.1"/>
</dbReference>
<dbReference type="Proteomes" id="UP000001876">
    <property type="component" value="Unassembled WGS sequence"/>
</dbReference>
<evidence type="ECO:0000313" key="2">
    <source>
        <dbReference type="Proteomes" id="UP000001876"/>
    </source>
</evidence>
<proteinExistence type="predicted"/>
<organism evidence="2">
    <name type="scientific">Micromonas pusilla (strain CCMP1545)</name>
    <name type="common">Picoplanktonic green alga</name>
    <dbReference type="NCBI Taxonomy" id="564608"/>
    <lineage>
        <taxon>Eukaryota</taxon>
        <taxon>Viridiplantae</taxon>
        <taxon>Chlorophyta</taxon>
        <taxon>Mamiellophyceae</taxon>
        <taxon>Mamiellales</taxon>
        <taxon>Mamiellaceae</taxon>
        <taxon>Micromonas</taxon>
    </lineage>
</organism>
<evidence type="ECO:0000313" key="1">
    <source>
        <dbReference type="EMBL" id="EEH51669.1"/>
    </source>
</evidence>
<name>C1N8A6_MICPC</name>
<protein>
    <submittedName>
        <fullName evidence="1">Predicted protein</fullName>
    </submittedName>
</protein>
<dbReference type="AlphaFoldDB" id="C1N8A6"/>
<reference evidence="1 2" key="1">
    <citation type="journal article" date="2009" name="Science">
        <title>Green evolution and dynamic adaptations revealed by genomes of the marine picoeukaryotes Micromonas.</title>
        <authorList>
            <person name="Worden A.Z."/>
            <person name="Lee J.H."/>
            <person name="Mock T."/>
            <person name="Rouze P."/>
            <person name="Simmons M.P."/>
            <person name="Aerts A.L."/>
            <person name="Allen A.E."/>
            <person name="Cuvelier M.L."/>
            <person name="Derelle E."/>
            <person name="Everett M.V."/>
            <person name="Foulon E."/>
            <person name="Grimwood J."/>
            <person name="Gundlach H."/>
            <person name="Henrissat B."/>
            <person name="Napoli C."/>
            <person name="McDonald S.M."/>
            <person name="Parker M.S."/>
            <person name="Rombauts S."/>
            <person name="Salamov A."/>
            <person name="Von Dassow P."/>
            <person name="Badger J.H."/>
            <person name="Coutinho P.M."/>
            <person name="Demir E."/>
            <person name="Dubchak I."/>
            <person name="Gentemann C."/>
            <person name="Eikrem W."/>
            <person name="Gready J.E."/>
            <person name="John U."/>
            <person name="Lanier W."/>
            <person name="Lindquist E.A."/>
            <person name="Lucas S."/>
            <person name="Mayer K.F."/>
            <person name="Moreau H."/>
            <person name="Not F."/>
            <person name="Otillar R."/>
            <person name="Panaud O."/>
            <person name="Pangilinan J."/>
            <person name="Paulsen I."/>
            <person name="Piegu B."/>
            <person name="Poliakov A."/>
            <person name="Robbens S."/>
            <person name="Schmutz J."/>
            <person name="Toulza E."/>
            <person name="Wyss T."/>
            <person name="Zelensky A."/>
            <person name="Zhou K."/>
            <person name="Armbrust E.V."/>
            <person name="Bhattacharya D."/>
            <person name="Goodenough U.W."/>
            <person name="Van de Peer Y."/>
            <person name="Grigoriev I.V."/>
        </authorList>
    </citation>
    <scope>NUCLEOTIDE SEQUENCE [LARGE SCALE GENOMIC DNA]</scope>
    <source>
        <strain evidence="1 2">CCMP1545</strain>
    </source>
</reference>